<keyword evidence="5" id="KW-0539">Nucleus</keyword>
<evidence type="ECO:0000256" key="7">
    <source>
        <dbReference type="SAM" id="SignalP"/>
    </source>
</evidence>
<evidence type="ECO:0000256" key="5">
    <source>
        <dbReference type="ARBA" id="ARBA00023242"/>
    </source>
</evidence>
<dbReference type="PANTHER" id="PTHR12265:SF30">
    <property type="entry name" value="TRANSMEMBRANE PROTEIN 53"/>
    <property type="match status" value="1"/>
</dbReference>
<keyword evidence="4" id="KW-0472">Membrane</keyword>
<proteinExistence type="evidence at transcript level"/>
<evidence type="ECO:0000256" key="2">
    <source>
        <dbReference type="ARBA" id="ARBA00022692"/>
    </source>
</evidence>
<accession>V9KXN9</accession>
<protein>
    <submittedName>
        <fullName evidence="8">Transmembrane protein 53-B</fullName>
    </submittedName>
</protein>
<name>V9KXN9_CALMI</name>
<evidence type="ECO:0000256" key="6">
    <source>
        <dbReference type="ARBA" id="ARBA00034303"/>
    </source>
</evidence>
<dbReference type="Pfam" id="PF05705">
    <property type="entry name" value="DUF829"/>
    <property type="match status" value="1"/>
</dbReference>
<evidence type="ECO:0000313" key="8">
    <source>
        <dbReference type="EMBL" id="AFP03426.1"/>
    </source>
</evidence>
<dbReference type="GO" id="GO:0005640">
    <property type="term" value="C:nuclear outer membrane"/>
    <property type="evidence" value="ECO:0007669"/>
    <property type="project" value="UniProtKB-SubCell"/>
</dbReference>
<dbReference type="InterPro" id="IPR008547">
    <property type="entry name" value="DUF829_TMEM53"/>
</dbReference>
<dbReference type="InterPro" id="IPR029058">
    <property type="entry name" value="AB_hydrolase_fold"/>
</dbReference>
<evidence type="ECO:0000256" key="4">
    <source>
        <dbReference type="ARBA" id="ARBA00023136"/>
    </source>
</evidence>
<feature type="chain" id="PRO_5004779079" evidence="7">
    <location>
        <begin position="21"/>
        <end position="334"/>
    </location>
</feature>
<dbReference type="SUPFAM" id="SSF53474">
    <property type="entry name" value="alpha/beta-Hydrolases"/>
    <property type="match status" value="1"/>
</dbReference>
<comment type="similarity">
    <text evidence="1">Belongs to the TMEM53 family.</text>
</comment>
<dbReference type="PANTHER" id="PTHR12265">
    <property type="entry name" value="TRANSMEMBRANE PROTEIN 53"/>
    <property type="match status" value="1"/>
</dbReference>
<sequence length="334" mass="37941">MAVLRKLLCVAAPLCAGGRAGITNPLLSSTIKSIYLPQARSALFPVPRRSCSSVPQAPQIQIHRLQGASSDFEDDPVVILLGWAGCREKHLAKYSHIYKKKGCIVISYTVPWEHIFFTSLLSTRSLHGTAKKLLDLLFDIGIEEHPIVFHVFSNGGCMLYRYIIELQYDRGATRYRKLNVVGTIFDSGPGDKNFQGGIRALHSILRPSNNPFIKIFATVTFVFVALIRFMLYPASKFWSLSLYDSLKQDPSRWPQLYLYSKSDKVISYKDIENVIRARKQLRVWVESVDFDTSQHVNHFREFPEKYSIRVLSFLKHCIGQSTGTGRSGKKHLPM</sequence>
<organism evidence="8">
    <name type="scientific">Callorhinchus milii</name>
    <name type="common">Ghost shark</name>
    <dbReference type="NCBI Taxonomy" id="7868"/>
    <lineage>
        <taxon>Eukaryota</taxon>
        <taxon>Metazoa</taxon>
        <taxon>Chordata</taxon>
        <taxon>Craniata</taxon>
        <taxon>Vertebrata</taxon>
        <taxon>Chondrichthyes</taxon>
        <taxon>Holocephali</taxon>
        <taxon>Chimaeriformes</taxon>
        <taxon>Callorhinchidae</taxon>
        <taxon>Callorhinchus</taxon>
    </lineage>
</organism>
<feature type="signal peptide" evidence="7">
    <location>
        <begin position="1"/>
        <end position="20"/>
    </location>
</feature>
<comment type="subcellular location">
    <subcellularLocation>
        <location evidence="6">Nucleus outer membrane</location>
        <topology evidence="6">Single-pass membrane protein</topology>
    </subcellularLocation>
</comment>
<evidence type="ECO:0000256" key="1">
    <source>
        <dbReference type="ARBA" id="ARBA00007387"/>
    </source>
</evidence>
<keyword evidence="2 8" id="KW-0812">Transmembrane</keyword>
<keyword evidence="3" id="KW-1133">Transmembrane helix</keyword>
<dbReference type="AlphaFoldDB" id="V9KXN9"/>
<reference evidence="8" key="1">
    <citation type="journal article" date="2014" name="Nature">
        <title>Elephant shark genome provides unique insights into gnathostome evolution.</title>
        <authorList>
            <consortium name="International Elephant Shark Genome Sequencing Consortium"/>
            <person name="Venkatesh B."/>
            <person name="Lee A.P."/>
            <person name="Ravi V."/>
            <person name="Maurya A.K."/>
            <person name="Lian M.M."/>
            <person name="Swann J.B."/>
            <person name="Ohta Y."/>
            <person name="Flajnik M.F."/>
            <person name="Sutoh Y."/>
            <person name="Kasahara M."/>
            <person name="Hoon S."/>
            <person name="Gangu V."/>
            <person name="Roy S.W."/>
            <person name="Irimia M."/>
            <person name="Korzh V."/>
            <person name="Kondrychyn I."/>
            <person name="Lim Z.W."/>
            <person name="Tay B.H."/>
            <person name="Tohari S."/>
            <person name="Kong K.W."/>
            <person name="Ho S."/>
            <person name="Lorente-Galdos B."/>
            <person name="Quilez J."/>
            <person name="Marques-Bonet T."/>
            <person name="Raney B.J."/>
            <person name="Ingham P.W."/>
            <person name="Tay A."/>
            <person name="Hillier L.W."/>
            <person name="Minx P."/>
            <person name="Boehm T."/>
            <person name="Wilson R.K."/>
            <person name="Brenner S."/>
            <person name="Warren W.C."/>
        </authorList>
    </citation>
    <scope>NUCLEOTIDE SEQUENCE</scope>
    <source>
        <tissue evidence="8">Spleen</tissue>
    </source>
</reference>
<keyword evidence="7" id="KW-0732">Signal</keyword>
<dbReference type="EMBL" id="JW870908">
    <property type="protein sequence ID" value="AFP03426.1"/>
    <property type="molecule type" value="mRNA"/>
</dbReference>
<evidence type="ECO:0000256" key="3">
    <source>
        <dbReference type="ARBA" id="ARBA00022989"/>
    </source>
</evidence>